<dbReference type="InterPro" id="IPR036188">
    <property type="entry name" value="FAD/NAD-bd_sf"/>
</dbReference>
<evidence type="ECO:0000256" key="5">
    <source>
        <dbReference type="ARBA" id="ARBA00023002"/>
    </source>
</evidence>
<evidence type="ECO:0000256" key="4">
    <source>
        <dbReference type="ARBA" id="ARBA00022827"/>
    </source>
</evidence>
<comment type="cofactor">
    <cofactor evidence="1">
        <name>FAD</name>
        <dbReference type="ChEBI" id="CHEBI:57692"/>
    </cofactor>
</comment>
<dbReference type="SUPFAM" id="SSF54373">
    <property type="entry name" value="FAD-linked reductases, C-terminal domain"/>
    <property type="match status" value="1"/>
</dbReference>
<dbReference type="InterPro" id="IPR050641">
    <property type="entry name" value="RIFMO-like"/>
</dbReference>
<accession>A0A4Q4TCQ5</accession>
<keyword evidence="8" id="KW-1185">Reference proteome</keyword>
<dbReference type="PRINTS" id="PR00420">
    <property type="entry name" value="RNGMNOXGNASE"/>
</dbReference>
<dbReference type="EMBL" id="QJNU01000207">
    <property type="protein sequence ID" value="RYP04506.1"/>
    <property type="molecule type" value="Genomic_DNA"/>
</dbReference>
<sequence>MGEYVQTPEVEAEFDLAAQQDSSQQCLPNSSGSLYAKPGPLELGRADALNARTQQYLEIVGILGDLLPKGIKCNKGSFKSRQSHWWTSLEHCFHRNFLMIGQPEVEKELLSRLEGNAVRYGEKVISISETETGVTVATDLGRTVGGKYAVAADGARSTVRSALNISFTGTKPEMVWMVLDTFIDTDFPVCSEIITFQLNGQSRVAWIPRERGMARFYVLQEGETTQERAENSIREHLAPYKVDFVKTEWFSTFDVRERIASTFVSNQGTGRVILAGDAAHVHSVNGGQGLNTGIADAFALSWRVITAIKCKILAPGAALDLIRSYDTERRQVAQEVIDVAARLVRDTVHTAKQYVATIEKNAGYITGMGVSYDGLNSELISESERGLWKAVNFSSCNLCRSDGGGRDSLNLSRFSN</sequence>
<dbReference type="SUPFAM" id="SSF51905">
    <property type="entry name" value="FAD/NAD(P)-binding domain"/>
    <property type="match status" value="1"/>
</dbReference>
<keyword evidence="3" id="KW-0285">Flavoprotein</keyword>
<evidence type="ECO:0000256" key="3">
    <source>
        <dbReference type="ARBA" id="ARBA00022630"/>
    </source>
</evidence>
<dbReference type="InterPro" id="IPR002938">
    <property type="entry name" value="FAD-bd"/>
</dbReference>
<dbReference type="STRING" id="155417.A0A4Q4TCQ5"/>
<dbReference type="PANTHER" id="PTHR43004">
    <property type="entry name" value="TRK SYSTEM POTASSIUM UPTAKE PROTEIN"/>
    <property type="match status" value="1"/>
</dbReference>
<comment type="caution">
    <text evidence="7">The sequence shown here is derived from an EMBL/GenBank/DDBJ whole genome shotgun (WGS) entry which is preliminary data.</text>
</comment>
<feature type="domain" description="FAD-binding" evidence="6">
    <location>
        <begin position="41"/>
        <end position="339"/>
    </location>
</feature>
<comment type="pathway">
    <text evidence="2">Secondary metabolite biosynthesis.</text>
</comment>
<dbReference type="Proteomes" id="UP000293360">
    <property type="component" value="Unassembled WGS sequence"/>
</dbReference>
<keyword evidence="4" id="KW-0274">FAD</keyword>
<protein>
    <recommendedName>
        <fullName evidence="6">FAD-binding domain-containing protein</fullName>
    </recommendedName>
</protein>
<evidence type="ECO:0000256" key="1">
    <source>
        <dbReference type="ARBA" id="ARBA00001974"/>
    </source>
</evidence>
<evidence type="ECO:0000313" key="7">
    <source>
        <dbReference type="EMBL" id="RYP04506.1"/>
    </source>
</evidence>
<dbReference type="Pfam" id="PF01494">
    <property type="entry name" value="FAD_binding_3"/>
    <property type="match status" value="1"/>
</dbReference>
<dbReference type="OrthoDB" id="1716816at2759"/>
<name>A0A4Q4TCQ5_9PEZI</name>
<evidence type="ECO:0000313" key="8">
    <source>
        <dbReference type="Proteomes" id="UP000293360"/>
    </source>
</evidence>
<evidence type="ECO:0000256" key="2">
    <source>
        <dbReference type="ARBA" id="ARBA00005179"/>
    </source>
</evidence>
<reference evidence="7 8" key="1">
    <citation type="submission" date="2018-06" db="EMBL/GenBank/DDBJ databases">
        <title>Complete Genomes of Monosporascus.</title>
        <authorList>
            <person name="Robinson A.J."/>
            <person name="Natvig D.O."/>
        </authorList>
    </citation>
    <scope>NUCLEOTIDE SEQUENCE [LARGE SCALE GENOMIC DNA]</scope>
    <source>
        <strain evidence="7 8">CBS 110550</strain>
    </source>
</reference>
<dbReference type="Gene3D" id="3.50.50.60">
    <property type="entry name" value="FAD/NAD(P)-binding domain"/>
    <property type="match status" value="1"/>
</dbReference>
<dbReference type="GO" id="GO:0016709">
    <property type="term" value="F:oxidoreductase activity, acting on paired donors, with incorporation or reduction of molecular oxygen, NAD(P)H as one donor, and incorporation of one atom of oxygen"/>
    <property type="evidence" value="ECO:0007669"/>
    <property type="project" value="UniProtKB-ARBA"/>
</dbReference>
<evidence type="ECO:0000259" key="6">
    <source>
        <dbReference type="Pfam" id="PF01494"/>
    </source>
</evidence>
<proteinExistence type="predicted"/>
<keyword evidence="5" id="KW-0560">Oxidoreductase</keyword>
<dbReference type="AlphaFoldDB" id="A0A4Q4TCQ5"/>
<dbReference type="GO" id="GO:0071949">
    <property type="term" value="F:FAD binding"/>
    <property type="evidence" value="ECO:0007669"/>
    <property type="project" value="InterPro"/>
</dbReference>
<dbReference type="PANTHER" id="PTHR43004:SF19">
    <property type="entry name" value="BINDING MONOOXYGENASE, PUTATIVE (JCVI)-RELATED"/>
    <property type="match status" value="1"/>
</dbReference>
<dbReference type="Gene3D" id="3.30.9.10">
    <property type="entry name" value="D-Amino Acid Oxidase, subunit A, domain 2"/>
    <property type="match status" value="1"/>
</dbReference>
<gene>
    <name evidence="7" type="ORF">DL764_004407</name>
</gene>
<organism evidence="7 8">
    <name type="scientific">Monosporascus ibericus</name>
    <dbReference type="NCBI Taxonomy" id="155417"/>
    <lineage>
        <taxon>Eukaryota</taxon>
        <taxon>Fungi</taxon>
        <taxon>Dikarya</taxon>
        <taxon>Ascomycota</taxon>
        <taxon>Pezizomycotina</taxon>
        <taxon>Sordariomycetes</taxon>
        <taxon>Xylariomycetidae</taxon>
        <taxon>Xylariales</taxon>
        <taxon>Xylariales incertae sedis</taxon>
        <taxon>Monosporascus</taxon>
    </lineage>
</organism>